<name>A0A5M3SYZ0_LIMPL</name>
<sequence>MLFDIITENGLDLGIATPGNDRIIMSELPPEQLAYFRSSPFPDAIALLAGNDYAVNDNTGRIFYGNQGNDTIIGGGGNDTLFGGKDNDLLEAGGGNNILFGNLGNDTLIGGSGNDSLYGGAGNDVIIGGPGNSLISGDKGLDTLTGGGGANQFILAPSTADRDLITDFQPGVDQIIVSNGDRQLVVQALDPFTTQILENGGVLATLNNVSISSISTNDFIGGRIFIQNTTTNNPDDGPNQVFEQQVLQLVNQERAQEGLQPLSLNRLLTQAARNHSTNMAWQDFFSHTGLDGSSPSDRARAVGFTSGVGENIAAGHRTPESVVEGWMDSPGHRENILNPNYTQIGVGHYFLSNDTGSFNLNNYWTQKFAF</sequence>
<dbReference type="Gene3D" id="3.40.33.10">
    <property type="entry name" value="CAP"/>
    <property type="match status" value="1"/>
</dbReference>
<reference evidence="2 3" key="1">
    <citation type="journal article" date="2019" name="J Genomics">
        <title>The Draft Genome of a Hydrogen-producing Cyanobacterium, Arthrospira platensis NIES-46.</title>
        <authorList>
            <person name="Suzuki S."/>
            <person name="Yamaguchi H."/>
            <person name="Kawachi M."/>
        </authorList>
    </citation>
    <scope>NUCLEOTIDE SEQUENCE [LARGE SCALE GENOMIC DNA]</scope>
    <source>
        <strain evidence="2 3">NIES-46</strain>
    </source>
</reference>
<organism evidence="2 3">
    <name type="scientific">Limnospira platensis NIES-46</name>
    <dbReference type="NCBI Taxonomy" id="1236695"/>
    <lineage>
        <taxon>Bacteria</taxon>
        <taxon>Bacillati</taxon>
        <taxon>Cyanobacteriota</taxon>
        <taxon>Cyanophyceae</taxon>
        <taxon>Oscillatoriophycideae</taxon>
        <taxon>Oscillatoriales</taxon>
        <taxon>Sirenicapillariaceae</taxon>
        <taxon>Limnospira</taxon>
    </lineage>
</organism>
<dbReference type="PRINTS" id="PR00313">
    <property type="entry name" value="CABNDNGRPT"/>
</dbReference>
<comment type="caution">
    <text evidence="2">The sequence shown here is derived from an EMBL/GenBank/DDBJ whole genome shotgun (WGS) entry which is preliminary data.</text>
</comment>
<dbReference type="InterPro" id="IPR001343">
    <property type="entry name" value="Hemolysn_Ca-bd"/>
</dbReference>
<feature type="domain" description="SCP" evidence="1">
    <location>
        <begin position="247"/>
        <end position="368"/>
    </location>
</feature>
<evidence type="ECO:0000259" key="1">
    <source>
        <dbReference type="Pfam" id="PF00188"/>
    </source>
</evidence>
<dbReference type="EMBL" id="BIMW01000006">
    <property type="protein sequence ID" value="GCE92254.1"/>
    <property type="molecule type" value="Genomic_DNA"/>
</dbReference>
<dbReference type="InterPro" id="IPR014044">
    <property type="entry name" value="CAP_dom"/>
</dbReference>
<dbReference type="Pfam" id="PF00353">
    <property type="entry name" value="HemolysinCabind"/>
    <property type="match status" value="2"/>
</dbReference>
<dbReference type="CDD" id="cd05379">
    <property type="entry name" value="CAP_bacterial"/>
    <property type="match status" value="1"/>
</dbReference>
<gene>
    <name evidence="2" type="ORF">NIES46_02920</name>
</gene>
<dbReference type="InterPro" id="IPR018511">
    <property type="entry name" value="Hemolysin-typ_Ca-bd_CS"/>
</dbReference>
<dbReference type="PROSITE" id="PS00330">
    <property type="entry name" value="HEMOLYSIN_CALCIUM"/>
    <property type="match status" value="1"/>
</dbReference>
<dbReference type="Proteomes" id="UP000326169">
    <property type="component" value="Unassembled WGS sequence"/>
</dbReference>
<dbReference type="RefSeq" id="WP_006616640.1">
    <property type="nucleotide sequence ID" value="NZ_BIMW01000006.1"/>
</dbReference>
<dbReference type="PANTHER" id="PTHR31157">
    <property type="entry name" value="SCP DOMAIN-CONTAINING PROTEIN"/>
    <property type="match status" value="1"/>
</dbReference>
<dbReference type="InterPro" id="IPR011049">
    <property type="entry name" value="Serralysin-like_metalloprot_C"/>
</dbReference>
<dbReference type="SUPFAM" id="SSF51120">
    <property type="entry name" value="beta-Roll"/>
    <property type="match status" value="2"/>
</dbReference>
<dbReference type="Pfam" id="PF00188">
    <property type="entry name" value="CAP"/>
    <property type="match status" value="1"/>
</dbReference>
<keyword evidence="3" id="KW-1185">Reference proteome</keyword>
<dbReference type="SUPFAM" id="SSF55797">
    <property type="entry name" value="PR-1-like"/>
    <property type="match status" value="1"/>
</dbReference>
<evidence type="ECO:0000313" key="3">
    <source>
        <dbReference type="Proteomes" id="UP000326169"/>
    </source>
</evidence>
<evidence type="ECO:0000313" key="2">
    <source>
        <dbReference type="EMBL" id="GCE92254.1"/>
    </source>
</evidence>
<dbReference type="InterPro" id="IPR035940">
    <property type="entry name" value="CAP_sf"/>
</dbReference>
<protein>
    <recommendedName>
        <fullName evidence="1">SCP domain-containing protein</fullName>
    </recommendedName>
</protein>
<dbReference type="GeneID" id="301681269"/>
<accession>A0A5M3SYZ0</accession>
<dbReference type="Gene3D" id="2.150.10.10">
    <property type="entry name" value="Serralysin-like metalloprotease, C-terminal"/>
    <property type="match status" value="2"/>
</dbReference>
<dbReference type="PANTHER" id="PTHR31157:SF1">
    <property type="entry name" value="SCP DOMAIN-CONTAINING PROTEIN"/>
    <property type="match status" value="1"/>
</dbReference>
<proteinExistence type="predicted"/>